<dbReference type="Gene3D" id="3.40.50.2000">
    <property type="entry name" value="Glycogen Phosphorylase B"/>
    <property type="match status" value="1"/>
</dbReference>
<evidence type="ECO:0000313" key="2">
    <source>
        <dbReference type="Proteomes" id="UP000509579"/>
    </source>
</evidence>
<sequence>MARSILGIKTAGSAGDLRTAPAGSRSALDGAALQARLRQKRSPAYIEAMTRLDAGTQLQAAHAAQATQGLLDAIRQELPDVAIDALPLGIVAKCHLGAPHEVHTLTCAGNIIQHFKTGEALPPLMERARALAQHPGYAFIEVYPTRLITVSASGQTAVIDI</sequence>
<accession>A0A6N1XAY3</accession>
<dbReference type="Proteomes" id="UP000509579">
    <property type="component" value="Plasmid unnamed1"/>
</dbReference>
<geneLocation type="plasmid" evidence="1 2">
    <name>unnamed1</name>
</geneLocation>
<reference evidence="1 2" key="1">
    <citation type="submission" date="2020-06" db="EMBL/GenBank/DDBJ databases">
        <title>Acidovorax antarctica sp. nov., isolated from Corinth ice sheet soil, Antarctic Fields Peninsula.</title>
        <authorList>
            <person name="Xu Q."/>
            <person name="Peng F."/>
        </authorList>
    </citation>
    <scope>NUCLEOTIDE SEQUENCE [LARGE SCALE GENOMIC DNA]</scope>
    <source>
        <strain evidence="1 2">16-35-5</strain>
        <plasmid evidence="1 2">unnamed1</plasmid>
    </source>
</reference>
<name>A0A6N1XAY3_9BURK</name>
<dbReference type="RefSeq" id="WP_175506030.1">
    <property type="nucleotide sequence ID" value="NZ_CAURQT010000026.1"/>
</dbReference>
<evidence type="ECO:0000313" key="1">
    <source>
        <dbReference type="EMBL" id="QKV55242.1"/>
    </source>
</evidence>
<keyword evidence="1" id="KW-0614">Plasmid</keyword>
<keyword evidence="2" id="KW-1185">Reference proteome</keyword>
<dbReference type="EMBL" id="CP054841">
    <property type="protein sequence ID" value="QKV55242.1"/>
    <property type="molecule type" value="Genomic_DNA"/>
</dbReference>
<protein>
    <submittedName>
        <fullName evidence="1">Uncharacterized protein</fullName>
    </submittedName>
</protein>
<dbReference type="AlphaFoldDB" id="A0A6N1XAY3"/>
<proteinExistence type="predicted"/>
<organism evidence="1 2">
    <name type="scientific">Comamonas antarctica</name>
    <dbReference type="NCBI Taxonomy" id="2743470"/>
    <lineage>
        <taxon>Bacteria</taxon>
        <taxon>Pseudomonadati</taxon>
        <taxon>Pseudomonadota</taxon>
        <taxon>Betaproteobacteria</taxon>
        <taxon>Burkholderiales</taxon>
        <taxon>Comamonadaceae</taxon>
        <taxon>Comamonas</taxon>
    </lineage>
</organism>
<dbReference type="KEGG" id="aant:HUK68_20095"/>
<gene>
    <name evidence="1" type="ORF">HUK68_20095</name>
</gene>